<comment type="subunit">
    <text evidence="6">Monomer.</text>
</comment>
<evidence type="ECO:0000256" key="5">
    <source>
        <dbReference type="RuleBase" id="RU003330"/>
    </source>
</evidence>
<sequence length="232" mass="24387">MNALPTSVVAVLGPPASGKTTVADALADAHGAAVFRVREAAHRMARTEPIIAAAVEATADPLGWLPDLLAHDLARTALDAAVGRLVVLEGYPGNRVQAQALALLLRARCRRLSVIELTARPGTLAARLARRRVCAVCDPAPGGPRRQAATDASRPGRCGACGAQLSVRDTDRGEKAELRQARYTANLPGVRAAFAHETEMAWHRLTTDPGSPNAAACVLTLLPTPPRERTPS</sequence>
<keyword evidence="1 5" id="KW-0808">Transferase</keyword>
<gene>
    <name evidence="7" type="ORF">ACFH04_13265</name>
</gene>
<evidence type="ECO:0000256" key="2">
    <source>
        <dbReference type="ARBA" id="ARBA00022727"/>
    </source>
</evidence>
<protein>
    <recommendedName>
        <fullName evidence="6">Adenylate kinase</fullName>
        <ecNumber evidence="6">2.7.4.3</ecNumber>
    </recommendedName>
</protein>
<dbReference type="Gene3D" id="3.40.50.300">
    <property type="entry name" value="P-loop containing nucleotide triphosphate hydrolases"/>
    <property type="match status" value="1"/>
</dbReference>
<keyword evidence="8" id="KW-1185">Reference proteome</keyword>
<comment type="subcellular location">
    <subcellularLocation>
        <location evidence="6">Cytoplasm</location>
    </subcellularLocation>
</comment>
<evidence type="ECO:0000256" key="3">
    <source>
        <dbReference type="ARBA" id="ARBA00022741"/>
    </source>
</evidence>
<comment type="catalytic activity">
    <reaction evidence="6">
        <text>AMP + ATP = 2 ADP</text>
        <dbReference type="Rhea" id="RHEA:12973"/>
        <dbReference type="ChEBI" id="CHEBI:30616"/>
        <dbReference type="ChEBI" id="CHEBI:456215"/>
        <dbReference type="ChEBI" id="CHEBI:456216"/>
        <dbReference type="EC" id="2.7.4.3"/>
    </reaction>
</comment>
<dbReference type="RefSeq" id="WP_394319062.1">
    <property type="nucleotide sequence ID" value="NZ_JBHMQV010000009.1"/>
</dbReference>
<name>A0ABV6THR4_9ACTN</name>
<dbReference type="EC" id="2.7.4.3" evidence="6"/>
<evidence type="ECO:0000256" key="1">
    <source>
        <dbReference type="ARBA" id="ARBA00022679"/>
    </source>
</evidence>
<keyword evidence="6" id="KW-0067">ATP-binding</keyword>
<evidence type="ECO:0000313" key="8">
    <source>
        <dbReference type="Proteomes" id="UP001589887"/>
    </source>
</evidence>
<proteinExistence type="inferred from homology"/>
<keyword evidence="2" id="KW-0545">Nucleotide biosynthesis</keyword>
<comment type="caution">
    <text evidence="7">The sequence shown here is derived from an EMBL/GenBank/DDBJ whole genome shotgun (WGS) entry which is preliminary data.</text>
</comment>
<evidence type="ECO:0000313" key="7">
    <source>
        <dbReference type="EMBL" id="MFC0844669.1"/>
    </source>
</evidence>
<evidence type="ECO:0000256" key="6">
    <source>
        <dbReference type="RuleBase" id="RU003331"/>
    </source>
</evidence>
<evidence type="ECO:0000256" key="4">
    <source>
        <dbReference type="ARBA" id="ARBA00022777"/>
    </source>
</evidence>
<accession>A0ABV6THR4</accession>
<keyword evidence="3 6" id="KW-0547">Nucleotide-binding</keyword>
<dbReference type="EMBL" id="JBHMQV010000009">
    <property type="protein sequence ID" value="MFC0844669.1"/>
    <property type="molecule type" value="Genomic_DNA"/>
</dbReference>
<dbReference type="Proteomes" id="UP001589887">
    <property type="component" value="Unassembled WGS sequence"/>
</dbReference>
<organism evidence="7 8">
    <name type="scientific">Streptomyces noboritoensis</name>
    <dbReference type="NCBI Taxonomy" id="67337"/>
    <lineage>
        <taxon>Bacteria</taxon>
        <taxon>Bacillati</taxon>
        <taxon>Actinomycetota</taxon>
        <taxon>Actinomycetes</taxon>
        <taxon>Kitasatosporales</taxon>
        <taxon>Streptomycetaceae</taxon>
        <taxon>Streptomyces</taxon>
    </lineage>
</organism>
<dbReference type="PRINTS" id="PR00094">
    <property type="entry name" value="ADENYLTKNASE"/>
</dbReference>
<keyword evidence="4 5" id="KW-0418">Kinase</keyword>
<reference evidence="7 8" key="1">
    <citation type="submission" date="2024-09" db="EMBL/GenBank/DDBJ databases">
        <authorList>
            <person name="Sun Q."/>
            <person name="Mori K."/>
        </authorList>
    </citation>
    <scope>NUCLEOTIDE SEQUENCE [LARGE SCALE GENOMIC DNA]</scope>
    <source>
        <strain evidence="7 8">JCM 4557</strain>
    </source>
</reference>
<dbReference type="InterPro" id="IPR000850">
    <property type="entry name" value="Adenylat/UMP-CMP_kin"/>
</dbReference>
<dbReference type="GO" id="GO:0016301">
    <property type="term" value="F:kinase activity"/>
    <property type="evidence" value="ECO:0007669"/>
    <property type="project" value="UniProtKB-KW"/>
</dbReference>
<dbReference type="InterPro" id="IPR027417">
    <property type="entry name" value="P-loop_NTPase"/>
</dbReference>
<dbReference type="Pfam" id="PF00406">
    <property type="entry name" value="ADK"/>
    <property type="match status" value="1"/>
</dbReference>
<dbReference type="SUPFAM" id="SSF52540">
    <property type="entry name" value="P-loop containing nucleoside triphosphate hydrolases"/>
    <property type="match status" value="1"/>
</dbReference>
<comment type="similarity">
    <text evidence="5">Belongs to the adenylate kinase family.</text>
</comment>